<organism evidence="1 2">
    <name type="scientific">Sorangium cellulosum</name>
    <name type="common">Polyangium cellulosum</name>
    <dbReference type="NCBI Taxonomy" id="56"/>
    <lineage>
        <taxon>Bacteria</taxon>
        <taxon>Pseudomonadati</taxon>
        <taxon>Myxococcota</taxon>
        <taxon>Polyangia</taxon>
        <taxon>Polyangiales</taxon>
        <taxon>Polyangiaceae</taxon>
        <taxon>Sorangium</taxon>
    </lineage>
</organism>
<dbReference type="Proteomes" id="UP000295497">
    <property type="component" value="Chromosome"/>
</dbReference>
<proteinExistence type="predicted"/>
<name>A0A4P2R0H1_SORCE</name>
<sequence>MRYGVSCTGSSGARSYGMPLPWARAMIWSIDAPLPQPVRFPLPPSKFATEDGPFSVDAVQSPAMPKAWASPAPPAVILSPHGITSFDFQGSSGA</sequence>
<evidence type="ECO:0000313" key="2">
    <source>
        <dbReference type="Proteomes" id="UP000295497"/>
    </source>
</evidence>
<gene>
    <name evidence="1" type="ORF">SOCE836_075740</name>
</gene>
<protein>
    <submittedName>
        <fullName evidence="1">Uncharacterized protein</fullName>
    </submittedName>
</protein>
<evidence type="ECO:0000313" key="1">
    <source>
        <dbReference type="EMBL" id="AUX35383.1"/>
    </source>
</evidence>
<dbReference type="AlphaFoldDB" id="A0A4P2R0H1"/>
<reference evidence="1 2" key="1">
    <citation type="submission" date="2015-09" db="EMBL/GenBank/DDBJ databases">
        <title>Sorangium comparison.</title>
        <authorList>
            <person name="Zaburannyi N."/>
            <person name="Bunk B."/>
            <person name="Overmann J."/>
            <person name="Mueller R."/>
        </authorList>
    </citation>
    <scope>NUCLEOTIDE SEQUENCE [LARGE SCALE GENOMIC DNA]</scope>
    <source>
        <strain evidence="1 2">So ce836</strain>
    </source>
</reference>
<accession>A0A4P2R0H1</accession>
<dbReference type="EMBL" id="CP012672">
    <property type="protein sequence ID" value="AUX35383.1"/>
    <property type="molecule type" value="Genomic_DNA"/>
</dbReference>